<dbReference type="InterPro" id="IPR002125">
    <property type="entry name" value="CMP_dCMP_dom"/>
</dbReference>
<feature type="binding site" evidence="14">
    <location>
        <position position="216"/>
    </location>
    <ligand>
        <name>substrate</name>
    </ligand>
</feature>
<dbReference type="PANTHER" id="PTHR38011:SF7">
    <property type="entry name" value="2,5-DIAMINO-6-RIBOSYLAMINO-4(3H)-PYRIMIDINONE 5'-PHOSPHATE REDUCTASE"/>
    <property type="match status" value="1"/>
</dbReference>
<dbReference type="GO" id="GO:0008703">
    <property type="term" value="F:5-amino-6-(5-phosphoribosylamino)uracil reductase activity"/>
    <property type="evidence" value="ECO:0007669"/>
    <property type="project" value="UniProtKB-EC"/>
</dbReference>
<evidence type="ECO:0000256" key="14">
    <source>
        <dbReference type="PIRSR" id="PIRSR006769-2"/>
    </source>
</evidence>
<dbReference type="PIRSF" id="PIRSF006769">
    <property type="entry name" value="RibD"/>
    <property type="match status" value="1"/>
</dbReference>
<comment type="pathway">
    <text evidence="3 12">Cofactor biosynthesis; riboflavin biosynthesis; 5-amino-6-(D-ribitylamino)uracil from GTP: step 3/4.</text>
</comment>
<comment type="similarity">
    <text evidence="4 12">In the N-terminal section; belongs to the cytidine and deoxycytidylate deaminase family.</text>
</comment>
<keyword evidence="9 12" id="KW-0521">NADP</keyword>
<dbReference type="NCBIfam" id="TIGR00326">
    <property type="entry name" value="eubact_ribD"/>
    <property type="match status" value="1"/>
</dbReference>
<comment type="pathway">
    <text evidence="2 12">Cofactor biosynthesis; riboflavin biosynthesis; 5-amino-6-(D-ribitylamino)uracil from GTP: step 2/4.</text>
</comment>
<feature type="binding site" evidence="14">
    <location>
        <position position="219"/>
    </location>
    <ligand>
        <name>substrate</name>
    </ligand>
</feature>
<evidence type="ECO:0000256" key="3">
    <source>
        <dbReference type="ARBA" id="ARBA00004910"/>
    </source>
</evidence>
<dbReference type="InterPro" id="IPR050765">
    <property type="entry name" value="Riboflavin_Biosynth_HTPR"/>
</dbReference>
<evidence type="ECO:0000256" key="5">
    <source>
        <dbReference type="ARBA" id="ARBA00007417"/>
    </source>
</evidence>
<accession>A0A2J0U2W9</accession>
<dbReference type="GO" id="GO:0008270">
    <property type="term" value="F:zinc ion binding"/>
    <property type="evidence" value="ECO:0007669"/>
    <property type="project" value="InterPro"/>
</dbReference>
<feature type="domain" description="CMP/dCMP-type deaminase" evidence="16">
    <location>
        <begin position="13"/>
        <end position="135"/>
    </location>
</feature>
<feature type="binding site" evidence="14">
    <location>
        <position position="182"/>
    </location>
    <ligand>
        <name>NADP(+)</name>
        <dbReference type="ChEBI" id="CHEBI:58349"/>
    </ligand>
</feature>
<comment type="similarity">
    <text evidence="5 12">In the C-terminal section; belongs to the HTP reductase family.</text>
</comment>
<evidence type="ECO:0000256" key="15">
    <source>
        <dbReference type="PIRSR" id="PIRSR006769-3"/>
    </source>
</evidence>
<feature type="binding site" evidence="14">
    <location>
        <position position="196"/>
    </location>
    <ligand>
        <name>substrate</name>
    </ligand>
</feature>
<dbReference type="PROSITE" id="PS00903">
    <property type="entry name" value="CYT_DCMP_DEAMINASES_1"/>
    <property type="match status" value="1"/>
</dbReference>
<dbReference type="AlphaFoldDB" id="A0A2J0U2W9"/>
<organism evidence="17 18">
    <name type="scientific">Stenotrophomonas maltophilia</name>
    <name type="common">Pseudomonas maltophilia</name>
    <name type="synonym">Xanthomonas maltophilia</name>
    <dbReference type="NCBI Taxonomy" id="40324"/>
    <lineage>
        <taxon>Bacteria</taxon>
        <taxon>Pseudomonadati</taxon>
        <taxon>Pseudomonadota</taxon>
        <taxon>Gammaproteobacteria</taxon>
        <taxon>Lysobacterales</taxon>
        <taxon>Lysobacteraceae</taxon>
        <taxon>Stenotrophomonas</taxon>
        <taxon>Stenotrophomonas maltophilia group</taxon>
    </lineage>
</organism>
<sequence length="382" mass="40963">MRKAGGTLVTCTEQDQRLMRLAVDLASCGKRTVRSNPLVGCVIVNDGEVVGQGFHRRRGEAHAEVHALDHAGERARGGTAYVSLEPCAHHGLTGPCVERVISAGISRVVIGARDPYPEVDGRSVARLRAAGVTVTTAVCTSDVVHQNRGFFSRLRRGRPWVVAKMACSLDGKTALRSGESKWITGVESRLDVHRLRAEYGAILTGAGTLREDDPSLTVRTSDGREFSPPIRVVLGARHCDVKGKRVTDAGAPSLFFCHEDEEGWDDDRVVRTQGLQGRPDAGECLRALSDRGINNVLVEAGPTLVGALLQQGLIDELVVYIAPVILGSEGRPLLLGNNAPNMASIEALQRTDCAVLGTDLRTTYFTAASAAFLRDLASSLSR</sequence>
<feature type="binding site" evidence="14">
    <location>
        <position position="212"/>
    </location>
    <ligand>
        <name>NADP(+)</name>
        <dbReference type="ChEBI" id="CHEBI:58349"/>
    </ligand>
</feature>
<evidence type="ECO:0000256" key="2">
    <source>
        <dbReference type="ARBA" id="ARBA00004882"/>
    </source>
</evidence>
<comment type="catalytic activity">
    <reaction evidence="12">
        <text>5-amino-6-(5-phospho-D-ribitylamino)uracil + NADP(+) = 5-amino-6-(5-phospho-D-ribosylamino)uracil + NADPH + H(+)</text>
        <dbReference type="Rhea" id="RHEA:17845"/>
        <dbReference type="ChEBI" id="CHEBI:15378"/>
        <dbReference type="ChEBI" id="CHEBI:57783"/>
        <dbReference type="ChEBI" id="CHEBI:58349"/>
        <dbReference type="ChEBI" id="CHEBI:58421"/>
        <dbReference type="ChEBI" id="CHEBI:58453"/>
        <dbReference type="EC" id="1.1.1.193"/>
    </reaction>
</comment>
<dbReference type="GO" id="GO:0008835">
    <property type="term" value="F:diaminohydroxyphosphoribosylaminopyrimidine deaminase activity"/>
    <property type="evidence" value="ECO:0007669"/>
    <property type="project" value="UniProtKB-EC"/>
</dbReference>
<gene>
    <name evidence="17" type="ORF">B9Y64_21650</name>
</gene>
<evidence type="ECO:0000259" key="16">
    <source>
        <dbReference type="PROSITE" id="PS51747"/>
    </source>
</evidence>
<proteinExistence type="inferred from homology"/>
<evidence type="ECO:0000256" key="10">
    <source>
        <dbReference type="ARBA" id="ARBA00023002"/>
    </source>
</evidence>
<keyword evidence="11" id="KW-0511">Multifunctional enzyme</keyword>
<dbReference type="Pfam" id="PF01872">
    <property type="entry name" value="RibD_C"/>
    <property type="match status" value="1"/>
</dbReference>
<comment type="caution">
    <text evidence="17">The sequence shown here is derived from an EMBL/GenBank/DDBJ whole genome shotgun (WGS) entry which is preliminary data.</text>
</comment>
<reference evidence="17 18" key="1">
    <citation type="journal article" date="2017" name="Front. Microbiol.">
        <title>Double-Face Meets the Bacterial World: The Opportunistic Pathogen Stenotrophomonas maltophilia.</title>
        <authorList>
            <person name="Lira F."/>
            <person name="Berg G."/>
            <person name="Martinez J.L."/>
        </authorList>
    </citation>
    <scope>NUCLEOTIDE SEQUENCE [LARGE SCALE GENOMIC DNA]</scope>
    <source>
        <strain evidence="17 18">EA1</strain>
    </source>
</reference>
<dbReference type="InterPro" id="IPR002734">
    <property type="entry name" value="RibDG_C"/>
</dbReference>
<evidence type="ECO:0000256" key="11">
    <source>
        <dbReference type="ARBA" id="ARBA00023268"/>
    </source>
</evidence>
<dbReference type="InterPro" id="IPR004794">
    <property type="entry name" value="Eubact_RibD"/>
</dbReference>
<dbReference type="Gene3D" id="3.40.140.10">
    <property type="entry name" value="Cytidine Deaminase, domain 2"/>
    <property type="match status" value="1"/>
</dbReference>
<feature type="binding site" evidence="15">
    <location>
        <position position="62"/>
    </location>
    <ligand>
        <name>Zn(2+)</name>
        <dbReference type="ChEBI" id="CHEBI:29105"/>
        <note>catalytic</note>
    </ligand>
</feature>
<evidence type="ECO:0000256" key="12">
    <source>
        <dbReference type="PIRNR" id="PIRNR006769"/>
    </source>
</evidence>
<dbReference type="SUPFAM" id="SSF53597">
    <property type="entry name" value="Dihydrofolate reductase-like"/>
    <property type="match status" value="1"/>
</dbReference>
<dbReference type="Gene3D" id="3.40.430.10">
    <property type="entry name" value="Dihydrofolate Reductase, subunit A"/>
    <property type="match status" value="1"/>
</dbReference>
<dbReference type="SUPFAM" id="SSF53927">
    <property type="entry name" value="Cytidine deaminase-like"/>
    <property type="match status" value="1"/>
</dbReference>
<dbReference type="GO" id="GO:0009231">
    <property type="term" value="P:riboflavin biosynthetic process"/>
    <property type="evidence" value="ECO:0007669"/>
    <property type="project" value="UniProtKB-UniPathway"/>
</dbReference>
<evidence type="ECO:0000256" key="9">
    <source>
        <dbReference type="ARBA" id="ARBA00022857"/>
    </source>
</evidence>
<feature type="binding site" evidence="14">
    <location>
        <position position="299"/>
    </location>
    <ligand>
        <name>substrate</name>
    </ligand>
</feature>
<evidence type="ECO:0000256" key="7">
    <source>
        <dbReference type="ARBA" id="ARBA00022723"/>
    </source>
</evidence>
<comment type="cofactor">
    <cofactor evidence="12 15">
        <name>Zn(2+)</name>
        <dbReference type="ChEBI" id="CHEBI:29105"/>
    </cofactor>
    <text evidence="12 15">Binds 1 zinc ion.</text>
</comment>
<dbReference type="EC" id="1.1.1.193" evidence="12"/>
<keyword evidence="6 12" id="KW-0686">Riboflavin biosynthesis</keyword>
<dbReference type="Proteomes" id="UP000230167">
    <property type="component" value="Unassembled WGS sequence"/>
</dbReference>
<evidence type="ECO:0000256" key="6">
    <source>
        <dbReference type="ARBA" id="ARBA00022619"/>
    </source>
</evidence>
<feature type="binding site" evidence="15">
    <location>
        <position position="87"/>
    </location>
    <ligand>
        <name>Zn(2+)</name>
        <dbReference type="ChEBI" id="CHEBI:29105"/>
        <note>catalytic</note>
    </ligand>
</feature>
<feature type="binding site" evidence="14">
    <location>
        <position position="180"/>
    </location>
    <ligand>
        <name>substrate</name>
    </ligand>
</feature>
<protein>
    <recommendedName>
        <fullName evidence="12">Riboflavin biosynthesis protein RibD</fullName>
    </recommendedName>
    <domain>
        <recommendedName>
            <fullName evidence="12">Diaminohydroxyphosphoribosylaminopyrimidine deaminase</fullName>
            <shortName evidence="12">DRAP deaminase</shortName>
            <ecNumber evidence="12">3.5.4.26</ecNumber>
        </recommendedName>
        <alternativeName>
            <fullName evidence="12">Riboflavin-specific deaminase</fullName>
        </alternativeName>
    </domain>
    <domain>
        <recommendedName>
            <fullName evidence="12">5-amino-6-(5-phosphoribosylamino)uracil reductase</fullName>
            <ecNumber evidence="12">1.1.1.193</ecNumber>
        </recommendedName>
        <alternativeName>
            <fullName evidence="12">HTP reductase</fullName>
        </alternativeName>
    </domain>
</protein>
<keyword evidence="8 12" id="KW-0862">Zinc</keyword>
<keyword evidence="10 12" id="KW-0560">Oxidoreductase</keyword>
<dbReference type="EC" id="3.5.4.26" evidence="12"/>
<dbReference type="CDD" id="cd01284">
    <property type="entry name" value="Riboflavin_deaminase-reductase"/>
    <property type="match status" value="1"/>
</dbReference>
<dbReference type="InterPro" id="IPR024072">
    <property type="entry name" value="DHFR-like_dom_sf"/>
</dbReference>
<dbReference type="GO" id="GO:0050661">
    <property type="term" value="F:NADP binding"/>
    <property type="evidence" value="ECO:0007669"/>
    <property type="project" value="InterPro"/>
</dbReference>
<feature type="binding site" evidence="14">
    <location>
        <begin position="301"/>
        <end position="307"/>
    </location>
    <ligand>
        <name>NADP(+)</name>
        <dbReference type="ChEBI" id="CHEBI:58349"/>
    </ligand>
</feature>
<comment type="function">
    <text evidence="1 12">Converts 2,5-diamino-6-(ribosylamino)-4(3h)-pyrimidinone 5'-phosphate into 5-amino-6-(ribosylamino)-2,4(1h,3h)-pyrimidinedione 5'-phosphate.</text>
</comment>
<dbReference type="InterPro" id="IPR016192">
    <property type="entry name" value="APOBEC/CMP_deaminase_Zn-bd"/>
</dbReference>
<keyword evidence="7 12" id="KW-0479">Metal-binding</keyword>
<name>A0A2J0U2W9_STEMA</name>
<evidence type="ECO:0000256" key="8">
    <source>
        <dbReference type="ARBA" id="ARBA00022833"/>
    </source>
</evidence>
<dbReference type="PANTHER" id="PTHR38011">
    <property type="entry name" value="DIHYDROFOLATE REDUCTASE FAMILY PROTEIN (AFU_ORTHOLOGUE AFUA_8G06820)"/>
    <property type="match status" value="1"/>
</dbReference>
<keyword evidence="12" id="KW-0378">Hydrolase</keyword>
<dbReference type="InterPro" id="IPR011549">
    <property type="entry name" value="RibD_C"/>
</dbReference>
<evidence type="ECO:0000313" key="17">
    <source>
        <dbReference type="EMBL" id="PJL22939.1"/>
    </source>
</evidence>
<evidence type="ECO:0000256" key="4">
    <source>
        <dbReference type="ARBA" id="ARBA00005259"/>
    </source>
</evidence>
<dbReference type="PROSITE" id="PS51747">
    <property type="entry name" value="CYT_DCMP_DEAMINASES_2"/>
    <property type="match status" value="1"/>
</dbReference>
<feature type="binding site" evidence="14">
    <location>
        <position position="166"/>
    </location>
    <ligand>
        <name>NADP(+)</name>
        <dbReference type="ChEBI" id="CHEBI:58349"/>
    </ligand>
</feature>
<dbReference type="InterPro" id="IPR016193">
    <property type="entry name" value="Cytidine_deaminase-like"/>
</dbReference>
<dbReference type="NCBIfam" id="TIGR00227">
    <property type="entry name" value="ribD_Cterm"/>
    <property type="match status" value="1"/>
</dbReference>
<dbReference type="Pfam" id="PF00383">
    <property type="entry name" value="dCMP_cyt_deam_1"/>
    <property type="match status" value="1"/>
</dbReference>
<feature type="binding site" evidence="14">
    <location>
        <position position="208"/>
    </location>
    <ligand>
        <name>NADP(+)</name>
        <dbReference type="ChEBI" id="CHEBI:58349"/>
    </ligand>
</feature>
<dbReference type="UniPathway" id="UPA00275">
    <property type="reaction ID" value="UER00401"/>
</dbReference>
<feature type="binding site" evidence="15">
    <location>
        <position position="96"/>
    </location>
    <ligand>
        <name>Zn(2+)</name>
        <dbReference type="ChEBI" id="CHEBI:29105"/>
        <note>catalytic</note>
    </ligand>
</feature>
<evidence type="ECO:0000256" key="13">
    <source>
        <dbReference type="PIRSR" id="PIRSR006769-1"/>
    </source>
</evidence>
<feature type="active site" description="Proton donor" evidence="13">
    <location>
        <position position="64"/>
    </location>
</feature>
<comment type="catalytic activity">
    <reaction evidence="12">
        <text>2,5-diamino-6-hydroxy-4-(5-phosphoribosylamino)-pyrimidine + H2O + H(+) = 5-amino-6-(5-phospho-D-ribosylamino)uracil + NH4(+)</text>
        <dbReference type="Rhea" id="RHEA:21868"/>
        <dbReference type="ChEBI" id="CHEBI:15377"/>
        <dbReference type="ChEBI" id="CHEBI:15378"/>
        <dbReference type="ChEBI" id="CHEBI:28938"/>
        <dbReference type="ChEBI" id="CHEBI:58453"/>
        <dbReference type="ChEBI" id="CHEBI:58614"/>
        <dbReference type="EC" id="3.5.4.26"/>
    </reaction>
</comment>
<evidence type="ECO:0000256" key="1">
    <source>
        <dbReference type="ARBA" id="ARBA00002151"/>
    </source>
</evidence>
<evidence type="ECO:0000313" key="18">
    <source>
        <dbReference type="Proteomes" id="UP000230167"/>
    </source>
</evidence>
<dbReference type="EMBL" id="NEQV01000011">
    <property type="protein sequence ID" value="PJL22939.1"/>
    <property type="molecule type" value="Genomic_DNA"/>
</dbReference>